<dbReference type="Gene3D" id="3.40.50.300">
    <property type="entry name" value="P-loop containing nucleotide triphosphate hydrolases"/>
    <property type="match status" value="1"/>
</dbReference>
<sequence>MSFEIDVVLARGEREFAVRVAGAAGITALVGPSGQGKTSTLDAVAGLLRPVSGRIAVGGTVLFDAGQGIDLPPHARAAGYVFQDLRLFPHLTVRDNLLFGWRHAAPDRRVLGLDEVAGFLDIAPLLGRRPHTLSGGEAQRVAIGRALLSAPRFLLMDEPLTALDPARREGVMALIGRIRDAFALPVLLVSHQQDEVARLADRIVAL</sequence>
<accession>A0ABV7V5Q1</accession>
<proteinExistence type="predicted"/>
<dbReference type="Pfam" id="PF00005">
    <property type="entry name" value="ABC_tran"/>
    <property type="match status" value="1"/>
</dbReference>
<dbReference type="InterPro" id="IPR027417">
    <property type="entry name" value="P-loop_NTPase"/>
</dbReference>
<evidence type="ECO:0000313" key="5">
    <source>
        <dbReference type="Proteomes" id="UP001595683"/>
    </source>
</evidence>
<dbReference type="InterPro" id="IPR003439">
    <property type="entry name" value="ABC_transporter-like_ATP-bd"/>
</dbReference>
<evidence type="ECO:0000313" key="4">
    <source>
        <dbReference type="EMBL" id="MFC3672749.1"/>
    </source>
</evidence>
<dbReference type="SMART" id="SM00382">
    <property type="entry name" value="AAA"/>
    <property type="match status" value="1"/>
</dbReference>
<protein>
    <submittedName>
        <fullName evidence="4">ATP-binding cassette domain-containing protein</fullName>
    </submittedName>
</protein>
<evidence type="ECO:0000256" key="1">
    <source>
        <dbReference type="ARBA" id="ARBA00022741"/>
    </source>
</evidence>
<evidence type="ECO:0000259" key="3">
    <source>
        <dbReference type="PROSITE" id="PS50893"/>
    </source>
</evidence>
<feature type="domain" description="ABC transporter" evidence="3">
    <location>
        <begin position="2"/>
        <end position="206"/>
    </location>
</feature>
<keyword evidence="5" id="KW-1185">Reference proteome</keyword>
<dbReference type="Proteomes" id="UP001595683">
    <property type="component" value="Unassembled WGS sequence"/>
</dbReference>
<dbReference type="GO" id="GO:0005524">
    <property type="term" value="F:ATP binding"/>
    <property type="evidence" value="ECO:0007669"/>
    <property type="project" value="UniProtKB-KW"/>
</dbReference>
<dbReference type="EMBL" id="JBHRYE010000022">
    <property type="protein sequence ID" value="MFC3672749.1"/>
    <property type="molecule type" value="Genomic_DNA"/>
</dbReference>
<dbReference type="PANTHER" id="PTHR43514:SF4">
    <property type="entry name" value="ABC TRANSPORTER I FAMILY MEMBER 10"/>
    <property type="match status" value="1"/>
</dbReference>
<gene>
    <name evidence="4" type="ORF">ACFOOT_15100</name>
</gene>
<reference evidence="5" key="1">
    <citation type="journal article" date="2019" name="Int. J. Syst. Evol. Microbiol.">
        <title>The Global Catalogue of Microorganisms (GCM) 10K type strain sequencing project: providing services to taxonomists for standard genome sequencing and annotation.</title>
        <authorList>
            <consortium name="The Broad Institute Genomics Platform"/>
            <consortium name="The Broad Institute Genome Sequencing Center for Infectious Disease"/>
            <person name="Wu L."/>
            <person name="Ma J."/>
        </authorList>
    </citation>
    <scope>NUCLEOTIDE SEQUENCE [LARGE SCALE GENOMIC DNA]</scope>
    <source>
        <strain evidence="5">KCTC 42224</strain>
    </source>
</reference>
<evidence type="ECO:0000256" key="2">
    <source>
        <dbReference type="ARBA" id="ARBA00022840"/>
    </source>
</evidence>
<dbReference type="InterPro" id="IPR050334">
    <property type="entry name" value="Molybdenum_import_ModC"/>
</dbReference>
<name>A0ABV7V5Q1_9SPHN</name>
<organism evidence="4 5">
    <name type="scientific">Novosphingobium pokkalii</name>
    <dbReference type="NCBI Taxonomy" id="1770194"/>
    <lineage>
        <taxon>Bacteria</taxon>
        <taxon>Pseudomonadati</taxon>
        <taxon>Pseudomonadota</taxon>
        <taxon>Alphaproteobacteria</taxon>
        <taxon>Sphingomonadales</taxon>
        <taxon>Sphingomonadaceae</taxon>
        <taxon>Novosphingobium</taxon>
    </lineage>
</organism>
<dbReference type="InterPro" id="IPR017871">
    <property type="entry name" value="ABC_transporter-like_CS"/>
</dbReference>
<dbReference type="PROSITE" id="PS00211">
    <property type="entry name" value="ABC_TRANSPORTER_1"/>
    <property type="match status" value="1"/>
</dbReference>
<dbReference type="SUPFAM" id="SSF52540">
    <property type="entry name" value="P-loop containing nucleoside triphosphate hydrolases"/>
    <property type="match status" value="1"/>
</dbReference>
<dbReference type="InterPro" id="IPR003593">
    <property type="entry name" value="AAA+_ATPase"/>
</dbReference>
<keyword evidence="1" id="KW-0547">Nucleotide-binding</keyword>
<dbReference type="PANTHER" id="PTHR43514">
    <property type="entry name" value="ABC TRANSPORTER I FAMILY MEMBER 10"/>
    <property type="match status" value="1"/>
</dbReference>
<dbReference type="RefSeq" id="WP_191323318.1">
    <property type="nucleotide sequence ID" value="NZ_BMZP01000004.1"/>
</dbReference>
<keyword evidence="2 4" id="KW-0067">ATP-binding</keyword>
<dbReference type="PROSITE" id="PS50893">
    <property type="entry name" value="ABC_TRANSPORTER_2"/>
    <property type="match status" value="1"/>
</dbReference>
<comment type="caution">
    <text evidence="4">The sequence shown here is derived from an EMBL/GenBank/DDBJ whole genome shotgun (WGS) entry which is preliminary data.</text>
</comment>